<reference evidence="3" key="1">
    <citation type="submission" date="2009-10" db="EMBL/GenBank/DDBJ databases">
        <title>Diversity of trophic interactions inside an arsenic-rich microbial ecosystem.</title>
        <authorList>
            <person name="Bertin P.N."/>
            <person name="Heinrich-Salmeron A."/>
            <person name="Pelletier E."/>
            <person name="Goulhen-Chollet F."/>
            <person name="Arsene-Ploetze F."/>
            <person name="Gallien S."/>
            <person name="Calteau A."/>
            <person name="Vallenet D."/>
            <person name="Casiot C."/>
            <person name="Chane-Woon-Ming B."/>
            <person name="Giloteaux L."/>
            <person name="Barakat M."/>
            <person name="Bonnefoy V."/>
            <person name="Bruneel O."/>
            <person name="Chandler M."/>
            <person name="Cleiss J."/>
            <person name="Duran R."/>
            <person name="Elbaz-Poulichet F."/>
            <person name="Fonknechten N."/>
            <person name="Lauga B."/>
            <person name="Mornico D."/>
            <person name="Ortet P."/>
            <person name="Schaeffer C."/>
            <person name="Siguier P."/>
            <person name="Alexander Thil Smith A."/>
            <person name="Van Dorsselaer A."/>
            <person name="Weissenbach J."/>
            <person name="Medigue C."/>
            <person name="Le Paslier D."/>
        </authorList>
    </citation>
    <scope>NUCLEOTIDE SEQUENCE</scope>
</reference>
<feature type="transmembrane region" description="Helical" evidence="2">
    <location>
        <begin position="40"/>
        <end position="62"/>
    </location>
</feature>
<keyword evidence="2" id="KW-0812">Transmembrane</keyword>
<dbReference type="EMBL" id="CABP01000189">
    <property type="protein sequence ID" value="CBI06561.1"/>
    <property type="molecule type" value="Genomic_DNA"/>
</dbReference>
<name>E6QH47_9ZZZZ</name>
<evidence type="ECO:0000313" key="3">
    <source>
        <dbReference type="EMBL" id="CBI06561.1"/>
    </source>
</evidence>
<dbReference type="AlphaFoldDB" id="E6QH47"/>
<evidence type="ECO:0000256" key="2">
    <source>
        <dbReference type="SAM" id="Phobius"/>
    </source>
</evidence>
<proteinExistence type="predicted"/>
<accession>E6QH47</accession>
<keyword evidence="2" id="KW-1133">Transmembrane helix</keyword>
<gene>
    <name evidence="3" type="ORF">CARN5_3194</name>
</gene>
<feature type="region of interest" description="Disordered" evidence="1">
    <location>
        <begin position="109"/>
        <end position="161"/>
    </location>
</feature>
<organism evidence="3">
    <name type="scientific">mine drainage metagenome</name>
    <dbReference type="NCBI Taxonomy" id="410659"/>
    <lineage>
        <taxon>unclassified sequences</taxon>
        <taxon>metagenomes</taxon>
        <taxon>ecological metagenomes</taxon>
    </lineage>
</organism>
<comment type="caution">
    <text evidence="3">The sequence shown here is derived from an EMBL/GenBank/DDBJ whole genome shotgun (WGS) entry which is preliminary data.</text>
</comment>
<sequence length="200" mass="22251">MFPDATDHWLQLPLKIKQTVYGKPCRSTEFSGVPAYKSVLIAPFLDFIGHIPFFQLVIFYHIQLKWEGFSRCPLVSAAAVMADLDAIGAETGKLLREAKKLLWDTRNRSGEDSEQKIKKRRDSRVKQTRKTSALRSGACAGQSGPGTAQNGPKTGPTMVQKRPTISYADKIILYRKNKVICAACQPILVGTPDNTRRTIS</sequence>
<feature type="compositionally biased region" description="Basic residues" evidence="1">
    <location>
        <begin position="117"/>
        <end position="129"/>
    </location>
</feature>
<keyword evidence="2" id="KW-0472">Membrane</keyword>
<protein>
    <submittedName>
        <fullName evidence="3">Uncharacterized protein</fullName>
    </submittedName>
</protein>
<evidence type="ECO:0000256" key="1">
    <source>
        <dbReference type="SAM" id="MobiDB-lite"/>
    </source>
</evidence>